<reference evidence="1" key="1">
    <citation type="journal article" date="2020" name="mSystems">
        <title>Genome- and Community-Level Interaction Insights into Carbon Utilization and Element Cycling Functions of Hydrothermarchaeota in Hydrothermal Sediment.</title>
        <authorList>
            <person name="Zhou Z."/>
            <person name="Liu Y."/>
            <person name="Xu W."/>
            <person name="Pan J."/>
            <person name="Luo Z.H."/>
            <person name="Li M."/>
        </authorList>
    </citation>
    <scope>NUCLEOTIDE SEQUENCE [LARGE SCALE GENOMIC DNA]</scope>
    <source>
        <strain evidence="1">SpSt-381</strain>
    </source>
</reference>
<accession>A0A832I2Y1</accession>
<gene>
    <name evidence="1" type="ORF">ENR23_10440</name>
</gene>
<dbReference type="EMBL" id="DSQF01000022">
    <property type="protein sequence ID" value="HGZ43824.1"/>
    <property type="molecule type" value="Genomic_DNA"/>
</dbReference>
<dbReference type="AlphaFoldDB" id="A0A832I2Y1"/>
<protein>
    <submittedName>
        <fullName evidence="1">Uncharacterized protein</fullName>
    </submittedName>
</protein>
<comment type="caution">
    <text evidence="1">The sequence shown here is derived from an EMBL/GenBank/DDBJ whole genome shotgun (WGS) entry which is preliminary data.</text>
</comment>
<proteinExistence type="predicted"/>
<sequence length="63" mass="6602">MNFDRAGRCSMGCADLVEMNVAYVCPVNGRDVGRAGKCPDCPQDVKIQKTAVAMATPPAGGEK</sequence>
<name>A0A832I2Y1_UNCEI</name>
<organism evidence="1">
    <name type="scientific">Eiseniibacteriota bacterium</name>
    <dbReference type="NCBI Taxonomy" id="2212470"/>
    <lineage>
        <taxon>Bacteria</taxon>
        <taxon>Candidatus Eiseniibacteriota</taxon>
    </lineage>
</organism>
<evidence type="ECO:0000313" key="1">
    <source>
        <dbReference type="EMBL" id="HGZ43824.1"/>
    </source>
</evidence>